<comment type="caution">
    <text evidence="1">The sequence shown here is derived from an EMBL/GenBank/DDBJ whole genome shotgun (WGS) entry which is preliminary data.</text>
</comment>
<sequence>MGDFTSLVKNNVKTLTLKKRGNVVRTVEVEPEKYQIVVKDSVKSNYFIFDTNNHLTSLKVQTTHDLNDFVVKYNDDKVQWISNRIEDRESIHYQRISYPEVLNPKYKEVDKFILNKKNNDSADVLRIKYFFNEKDQHLGYEEMYKSNYWRRKYFNNVETIKQKFSDHFVVDSILYVDKKKQTYHFENYKDEQKIVIEKDSIYTINKKFGKKINEKVEYQSLIFKEFFYNKDGEIVSKIDYIYYKNDFGNLILWEIKNTDNNRIIDRKFPNKKFYKLKKGVLYSKLKTSTITNTNCSLTCSVRYIKMYYASFFSPSILFNLKIEKSFNDYFDASILADNDPELLYNQLDFRYTGSKVHFETNKDIISELGRTTKYITKTKERFLNYFKDMNVELETSDGKKSILNLSENPELLSLSIYTFIIQDY</sequence>
<gene>
    <name evidence="1" type="ORF">EGI05_14115</name>
</gene>
<reference evidence="1 2" key="1">
    <citation type="submission" date="2018-11" db="EMBL/GenBank/DDBJ databases">
        <title>Proposal to divide the Flavobacteriaceae and reorganize its genera based on Amino Acid Identity values calculated from whole genome sequences.</title>
        <authorList>
            <person name="Nicholson A.C."/>
            <person name="Gulvik C.A."/>
            <person name="Whitney A.M."/>
            <person name="Humrighouse B.W."/>
            <person name="Bell M."/>
            <person name="Holmes B."/>
            <person name="Steigerwalt A."/>
            <person name="Villarma A."/>
            <person name="Sheth M."/>
            <person name="Batra D."/>
            <person name="Pryor J."/>
            <person name="Bernardet J.-F."/>
            <person name="Hugo C."/>
            <person name="Kampfer P."/>
            <person name="Newman J."/>
            <person name="Mcquiston J.R."/>
        </authorList>
    </citation>
    <scope>NUCLEOTIDE SEQUENCE [LARGE SCALE GENOMIC DNA]</scope>
    <source>
        <strain evidence="1 2">DSM 15235</strain>
    </source>
</reference>
<protein>
    <submittedName>
        <fullName evidence="1">Uncharacterized protein</fullName>
    </submittedName>
</protein>
<organism evidence="1 2">
    <name type="scientific">Chryseobacterium daecheongense</name>
    <dbReference type="NCBI Taxonomy" id="192389"/>
    <lineage>
        <taxon>Bacteria</taxon>
        <taxon>Pseudomonadati</taxon>
        <taxon>Bacteroidota</taxon>
        <taxon>Flavobacteriia</taxon>
        <taxon>Flavobacteriales</taxon>
        <taxon>Weeksellaceae</taxon>
        <taxon>Chryseobacterium group</taxon>
        <taxon>Chryseobacterium</taxon>
    </lineage>
</organism>
<evidence type="ECO:0000313" key="1">
    <source>
        <dbReference type="EMBL" id="ROH95664.1"/>
    </source>
</evidence>
<dbReference type="EMBL" id="RJTX01000004">
    <property type="protein sequence ID" value="ROH95664.1"/>
    <property type="molecule type" value="Genomic_DNA"/>
</dbReference>
<dbReference type="AlphaFoldDB" id="A0A3N0VSC3"/>
<proteinExistence type="predicted"/>
<name>A0A3N0VSC3_9FLAO</name>
<accession>A0A3N0VSC3</accession>
<dbReference type="Proteomes" id="UP000269375">
    <property type="component" value="Unassembled WGS sequence"/>
</dbReference>
<evidence type="ECO:0000313" key="2">
    <source>
        <dbReference type="Proteomes" id="UP000269375"/>
    </source>
</evidence>